<dbReference type="PROSITE" id="PS50949">
    <property type="entry name" value="HTH_GNTR"/>
    <property type="match status" value="1"/>
</dbReference>
<evidence type="ECO:0000313" key="6">
    <source>
        <dbReference type="Proteomes" id="UP000321749"/>
    </source>
</evidence>
<dbReference type="EMBL" id="BJUU01000004">
    <property type="protein sequence ID" value="GEK79658.1"/>
    <property type="molecule type" value="Genomic_DNA"/>
</dbReference>
<dbReference type="InterPro" id="IPR008920">
    <property type="entry name" value="TF_FadR/GntR_C"/>
</dbReference>
<dbReference type="Gene3D" id="1.10.10.10">
    <property type="entry name" value="Winged helix-like DNA-binding domain superfamily/Winged helix DNA-binding domain"/>
    <property type="match status" value="1"/>
</dbReference>
<dbReference type="Pfam" id="PF00392">
    <property type="entry name" value="GntR"/>
    <property type="match status" value="1"/>
</dbReference>
<accession>A0AA87RHM2</accession>
<dbReference type="SMART" id="SM00895">
    <property type="entry name" value="FCD"/>
    <property type="match status" value="1"/>
</dbReference>
<keyword evidence="2" id="KW-0238">DNA-binding</keyword>
<evidence type="ECO:0000256" key="3">
    <source>
        <dbReference type="ARBA" id="ARBA00023163"/>
    </source>
</evidence>
<evidence type="ECO:0000256" key="1">
    <source>
        <dbReference type="ARBA" id="ARBA00023015"/>
    </source>
</evidence>
<dbReference type="SUPFAM" id="SSF46785">
    <property type="entry name" value="Winged helix' DNA-binding domain"/>
    <property type="match status" value="1"/>
</dbReference>
<protein>
    <submittedName>
        <fullName evidence="5">GntR family transcriptional regulator</fullName>
    </submittedName>
</protein>
<dbReference type="InterPro" id="IPR000524">
    <property type="entry name" value="Tscrpt_reg_HTH_GntR"/>
</dbReference>
<evidence type="ECO:0000256" key="2">
    <source>
        <dbReference type="ARBA" id="ARBA00023125"/>
    </source>
</evidence>
<reference evidence="5 6" key="1">
    <citation type="submission" date="2019-07" db="EMBL/GenBank/DDBJ databases">
        <title>Whole genome shotgun sequence of Agrococcus baldri NBRC 103055.</title>
        <authorList>
            <person name="Hosoyama A."/>
            <person name="Uohara A."/>
            <person name="Ohji S."/>
            <person name="Ichikawa N."/>
        </authorList>
    </citation>
    <scope>NUCLEOTIDE SEQUENCE [LARGE SCALE GENOMIC DNA]</scope>
    <source>
        <strain evidence="5 6">NBRC 103055</strain>
    </source>
</reference>
<evidence type="ECO:0000259" key="4">
    <source>
        <dbReference type="PROSITE" id="PS50949"/>
    </source>
</evidence>
<proteinExistence type="predicted"/>
<feature type="domain" description="HTH gntR-type" evidence="4">
    <location>
        <begin position="18"/>
        <end position="85"/>
    </location>
</feature>
<dbReference type="SUPFAM" id="SSF48008">
    <property type="entry name" value="GntR ligand-binding domain-like"/>
    <property type="match status" value="1"/>
</dbReference>
<dbReference type="InterPro" id="IPR036388">
    <property type="entry name" value="WH-like_DNA-bd_sf"/>
</dbReference>
<dbReference type="Gene3D" id="1.20.120.530">
    <property type="entry name" value="GntR ligand-binding domain-like"/>
    <property type="match status" value="1"/>
</dbReference>
<dbReference type="RefSeq" id="WP_146793247.1">
    <property type="nucleotide sequence ID" value="NZ_BJUU01000004.1"/>
</dbReference>
<dbReference type="Proteomes" id="UP000321749">
    <property type="component" value="Unassembled WGS sequence"/>
</dbReference>
<dbReference type="GO" id="GO:0003700">
    <property type="term" value="F:DNA-binding transcription factor activity"/>
    <property type="evidence" value="ECO:0007669"/>
    <property type="project" value="InterPro"/>
</dbReference>
<name>A0AA87RHM2_9MICO</name>
<dbReference type="PANTHER" id="PTHR43537">
    <property type="entry name" value="TRANSCRIPTIONAL REGULATOR, GNTR FAMILY"/>
    <property type="match status" value="1"/>
</dbReference>
<dbReference type="PANTHER" id="PTHR43537:SF45">
    <property type="entry name" value="GNTR FAMILY REGULATORY PROTEIN"/>
    <property type="match status" value="1"/>
</dbReference>
<dbReference type="AlphaFoldDB" id="A0AA87RHM2"/>
<sequence>MTNAAGMSPVVASIAVHSSIRERVTEALREAMVAGTMEPGAVYSAPALAQMLGVSATPVREAMIDLCKEGQVEAIRNRGYRVVRISDRELDEVVELRALIEVPTVARVAGLASPEQVAALRPLADELDRTAAAGLLREFITADNAFHLGLLALAGNEQIVREARRLRGLSRLSALQHLHDEGRLVQTAAEHARLLDLIEARDADGAAALMATHLGHVRGVWAGKPEA</sequence>
<evidence type="ECO:0000313" key="5">
    <source>
        <dbReference type="EMBL" id="GEK79658.1"/>
    </source>
</evidence>
<dbReference type="SMART" id="SM00345">
    <property type="entry name" value="HTH_GNTR"/>
    <property type="match status" value="1"/>
</dbReference>
<gene>
    <name evidence="5" type="ORF">ABA31_10090</name>
</gene>
<keyword evidence="3" id="KW-0804">Transcription</keyword>
<keyword evidence="1" id="KW-0805">Transcription regulation</keyword>
<dbReference type="Pfam" id="PF07729">
    <property type="entry name" value="FCD"/>
    <property type="match status" value="1"/>
</dbReference>
<dbReference type="InterPro" id="IPR036390">
    <property type="entry name" value="WH_DNA-bd_sf"/>
</dbReference>
<organism evidence="5 6">
    <name type="scientific">Agrococcus baldri</name>
    <dbReference type="NCBI Taxonomy" id="153730"/>
    <lineage>
        <taxon>Bacteria</taxon>
        <taxon>Bacillati</taxon>
        <taxon>Actinomycetota</taxon>
        <taxon>Actinomycetes</taxon>
        <taxon>Micrococcales</taxon>
        <taxon>Microbacteriaceae</taxon>
        <taxon>Agrococcus</taxon>
    </lineage>
</organism>
<keyword evidence="6" id="KW-1185">Reference proteome</keyword>
<comment type="caution">
    <text evidence="5">The sequence shown here is derived from an EMBL/GenBank/DDBJ whole genome shotgun (WGS) entry which is preliminary data.</text>
</comment>
<dbReference type="GO" id="GO:0003677">
    <property type="term" value="F:DNA binding"/>
    <property type="evidence" value="ECO:0007669"/>
    <property type="project" value="UniProtKB-KW"/>
</dbReference>
<dbReference type="InterPro" id="IPR011711">
    <property type="entry name" value="GntR_C"/>
</dbReference>